<dbReference type="PANTHER" id="PTHR34987:SF4">
    <property type="entry name" value="ALPHA-L-RHAMNOSIDASE C-TERMINAL DOMAIN-CONTAINING PROTEIN"/>
    <property type="match status" value="1"/>
</dbReference>
<dbReference type="EMBL" id="UGNC01000004">
    <property type="protein sequence ID" value="STW39496.1"/>
    <property type="molecule type" value="Genomic_DNA"/>
</dbReference>
<dbReference type="InterPro" id="IPR008928">
    <property type="entry name" value="6-hairpin_glycosidase_sf"/>
</dbReference>
<proteinExistence type="predicted"/>
<dbReference type="InterPro" id="IPR012341">
    <property type="entry name" value="6hp_glycosidase-like_sf"/>
</dbReference>
<name>A0A378F536_KLEPN</name>
<dbReference type="SUPFAM" id="SSF48208">
    <property type="entry name" value="Six-hairpin glycosidases"/>
    <property type="match status" value="1"/>
</dbReference>
<evidence type="ECO:0000313" key="2">
    <source>
        <dbReference type="EMBL" id="STW39496.1"/>
    </source>
</evidence>
<accession>A0A378F536</accession>
<reference evidence="2 3" key="1">
    <citation type="submission" date="2018-06" db="EMBL/GenBank/DDBJ databases">
        <authorList>
            <consortium name="Pathogen Informatics"/>
            <person name="Doyle S."/>
        </authorList>
    </citation>
    <scope>NUCLEOTIDE SEQUENCE [LARGE SCALE GENOMIC DNA]</scope>
    <source>
        <strain evidence="2 3">NCTC9617</strain>
    </source>
</reference>
<gene>
    <name evidence="2" type="ORF">NCTC9617_01020</name>
</gene>
<dbReference type="Proteomes" id="UP000255167">
    <property type="component" value="Unassembled WGS sequence"/>
</dbReference>
<evidence type="ECO:0000313" key="3">
    <source>
        <dbReference type="Proteomes" id="UP000255167"/>
    </source>
</evidence>
<protein>
    <submittedName>
        <fullName evidence="2">Alpha-L-rhamnosidase</fullName>
    </submittedName>
</protein>
<evidence type="ECO:0000259" key="1">
    <source>
        <dbReference type="Pfam" id="PF17389"/>
    </source>
</evidence>
<dbReference type="AlphaFoldDB" id="A0A378F536"/>
<organism evidence="2 3">
    <name type="scientific">Klebsiella pneumoniae</name>
    <dbReference type="NCBI Taxonomy" id="573"/>
    <lineage>
        <taxon>Bacteria</taxon>
        <taxon>Pseudomonadati</taxon>
        <taxon>Pseudomonadota</taxon>
        <taxon>Gammaproteobacteria</taxon>
        <taxon>Enterobacterales</taxon>
        <taxon>Enterobacteriaceae</taxon>
        <taxon>Klebsiella/Raoultella group</taxon>
        <taxon>Klebsiella</taxon>
        <taxon>Klebsiella pneumoniae complex</taxon>
    </lineage>
</organism>
<dbReference type="Gene3D" id="1.50.10.10">
    <property type="match status" value="1"/>
</dbReference>
<feature type="domain" description="Alpha-L-rhamnosidase six-hairpin glycosidase" evidence="1">
    <location>
        <begin position="21"/>
        <end position="228"/>
    </location>
</feature>
<dbReference type="Pfam" id="PF17389">
    <property type="entry name" value="Bac_rhamnosid6H"/>
    <property type="match status" value="1"/>
</dbReference>
<dbReference type="GO" id="GO:0005975">
    <property type="term" value="P:carbohydrate metabolic process"/>
    <property type="evidence" value="ECO:0007669"/>
    <property type="project" value="InterPro"/>
</dbReference>
<dbReference type="PANTHER" id="PTHR34987">
    <property type="entry name" value="C, PUTATIVE (AFU_ORTHOLOGUE AFUA_3G02880)-RELATED"/>
    <property type="match status" value="1"/>
</dbReference>
<dbReference type="InterPro" id="IPR035396">
    <property type="entry name" value="Bac_rhamnosid6H"/>
</dbReference>
<sequence>MRSLWKPSPLPGSPHPAVIADPQLKAIDDVAVRTLKNCMQEVFEDGPKRDRRLWLGDLRLQAQVNDVTFGHHDLVRRCLYLFAGHTREDGMVSANVFVQPEVRADDTFLFDYSLFFVDVLYNYLQSTGDTETVGELWPTARRQIELALTRCDSQGLVRDSDDWWVFIDWQAELNKQASAQGVLIYCLQRALWLAQRFEPQRVPDYTATLWQLKEAALHHLWDNDRQVFISGAVRQVSWASQIWLVLAEVGTAGQRQALMRRLQQQPPAIAMNTPYLRHHHIVALLQSGLREEAVAEIKAYFSYKIESLVSIRNALLFKGPGYERGQTLPFSLRRITFQTTFNKFIINGLP</sequence>